<feature type="signal peptide" evidence="10">
    <location>
        <begin position="1"/>
        <end position="18"/>
    </location>
</feature>
<evidence type="ECO:0000256" key="5">
    <source>
        <dbReference type="ARBA" id="ARBA00022825"/>
    </source>
</evidence>
<dbReference type="GO" id="GO:0004252">
    <property type="term" value="F:serine-type endopeptidase activity"/>
    <property type="evidence" value="ECO:0007669"/>
    <property type="project" value="UniProtKB-EC"/>
</dbReference>
<comment type="subcellular location">
    <subcellularLocation>
        <location evidence="1">Secreted</location>
    </subcellularLocation>
</comment>
<evidence type="ECO:0000256" key="4">
    <source>
        <dbReference type="ARBA" id="ARBA00022801"/>
    </source>
</evidence>
<dbReference type="InterPro" id="IPR001314">
    <property type="entry name" value="Peptidase_S1A"/>
</dbReference>
<keyword evidence="2" id="KW-0964">Secreted</keyword>
<keyword evidence="5 9" id="KW-0720">Serine protease</keyword>
<evidence type="ECO:0000313" key="13">
    <source>
        <dbReference type="Proteomes" id="UP000663880"/>
    </source>
</evidence>
<evidence type="ECO:0000256" key="8">
    <source>
        <dbReference type="ARBA" id="ARBA00038868"/>
    </source>
</evidence>
<sequence length="255" mass="28135">MLKYFLTFLLLSTSNVYGDDIQTRIVGGQDATEGLAPYQVSMRVTNSQFKNLHFCGGAIINERWILTAAHCRVGVDPQYVTVVVGTNLLSSGGDSYPVESFVGHEDFDTKTFFNDIALLKVSKDIQFNDKVQPIQMATSNTPPGTQCLLTGWGFTDRQRTITPDKLQMLKAPTISKENCQKRLRRAPGFVITEKHICTLLKRGKGSCQGDSGGPLVNDQKLVGVTSRGIPCARGYPDTFTNVAAYQEWIKSKMGK</sequence>
<dbReference type="InterPro" id="IPR033116">
    <property type="entry name" value="TRYPSIN_SER"/>
</dbReference>
<dbReference type="InterPro" id="IPR043504">
    <property type="entry name" value="Peptidase_S1_PA_chymotrypsin"/>
</dbReference>
<evidence type="ECO:0000256" key="10">
    <source>
        <dbReference type="SAM" id="SignalP"/>
    </source>
</evidence>
<evidence type="ECO:0000313" key="12">
    <source>
        <dbReference type="EMBL" id="CAF4829401.1"/>
    </source>
</evidence>
<dbReference type="Pfam" id="PF00089">
    <property type="entry name" value="Trypsin"/>
    <property type="match status" value="1"/>
</dbReference>
<dbReference type="GO" id="GO:0016485">
    <property type="term" value="P:protein processing"/>
    <property type="evidence" value="ECO:0007669"/>
    <property type="project" value="UniProtKB-ARBA"/>
</dbReference>
<evidence type="ECO:0000259" key="11">
    <source>
        <dbReference type="PROSITE" id="PS50240"/>
    </source>
</evidence>
<dbReference type="FunFam" id="2.40.10.10:FF:000047">
    <property type="entry name" value="Trypsin eta"/>
    <property type="match status" value="1"/>
</dbReference>
<dbReference type="EC" id="3.4.21.4" evidence="8"/>
<proteinExistence type="predicted"/>
<comment type="caution">
    <text evidence="12">The sequence shown here is derived from an EMBL/GenBank/DDBJ whole genome shotgun (WGS) entry which is preliminary data.</text>
</comment>
<dbReference type="OrthoDB" id="6868209at2759"/>
<dbReference type="PANTHER" id="PTHR24252">
    <property type="entry name" value="ACROSIN-RELATED"/>
    <property type="match status" value="1"/>
</dbReference>
<evidence type="ECO:0000256" key="3">
    <source>
        <dbReference type="ARBA" id="ARBA00022670"/>
    </source>
</evidence>
<feature type="chain" id="PRO_5032660737" description="trypsin" evidence="10">
    <location>
        <begin position="19"/>
        <end position="255"/>
    </location>
</feature>
<keyword evidence="3 9" id="KW-0645">Protease</keyword>
<dbReference type="CDD" id="cd00190">
    <property type="entry name" value="Tryp_SPc"/>
    <property type="match status" value="1"/>
</dbReference>
<dbReference type="Proteomes" id="UP000663880">
    <property type="component" value="Unassembled WGS sequence"/>
</dbReference>
<dbReference type="PANTHER" id="PTHR24252:SF7">
    <property type="entry name" value="HYALIN"/>
    <property type="match status" value="1"/>
</dbReference>
<dbReference type="GO" id="GO:0005576">
    <property type="term" value="C:extracellular region"/>
    <property type="evidence" value="ECO:0007669"/>
    <property type="project" value="UniProtKB-SubCell"/>
</dbReference>
<feature type="domain" description="Peptidase S1" evidence="11">
    <location>
        <begin position="25"/>
        <end position="254"/>
    </location>
</feature>
<keyword evidence="10" id="KW-0732">Signal</keyword>
<dbReference type="SUPFAM" id="SSF50494">
    <property type="entry name" value="Trypsin-like serine proteases"/>
    <property type="match status" value="1"/>
</dbReference>
<reference evidence="12" key="1">
    <citation type="submission" date="2021-02" db="EMBL/GenBank/DDBJ databases">
        <authorList>
            <person name="Steward A R."/>
        </authorList>
    </citation>
    <scope>NUCLEOTIDE SEQUENCE</scope>
</reference>
<name>A0A821QVU5_9NEOP</name>
<dbReference type="PRINTS" id="PR00722">
    <property type="entry name" value="CHYMOTRYPSIN"/>
</dbReference>
<dbReference type="PROSITE" id="PS00135">
    <property type="entry name" value="TRYPSIN_SER"/>
    <property type="match status" value="1"/>
</dbReference>
<keyword evidence="6" id="KW-1015">Disulfide bond</keyword>
<gene>
    <name evidence="12" type="ORF">PMACD_LOCUS5147</name>
</gene>
<dbReference type="InterPro" id="IPR001254">
    <property type="entry name" value="Trypsin_dom"/>
</dbReference>
<evidence type="ECO:0000256" key="1">
    <source>
        <dbReference type="ARBA" id="ARBA00004613"/>
    </source>
</evidence>
<protein>
    <recommendedName>
        <fullName evidence="8">trypsin</fullName>
        <ecNumber evidence="8">3.4.21.4</ecNumber>
    </recommendedName>
</protein>
<dbReference type="PROSITE" id="PS00134">
    <property type="entry name" value="TRYPSIN_HIS"/>
    <property type="match status" value="1"/>
</dbReference>
<dbReference type="InterPro" id="IPR009003">
    <property type="entry name" value="Peptidase_S1_PA"/>
</dbReference>
<dbReference type="SMART" id="SM00020">
    <property type="entry name" value="Tryp_SPc"/>
    <property type="match status" value="1"/>
</dbReference>
<organism evidence="12 13">
    <name type="scientific">Pieris macdunnoughi</name>
    <dbReference type="NCBI Taxonomy" id="345717"/>
    <lineage>
        <taxon>Eukaryota</taxon>
        <taxon>Metazoa</taxon>
        <taxon>Ecdysozoa</taxon>
        <taxon>Arthropoda</taxon>
        <taxon>Hexapoda</taxon>
        <taxon>Insecta</taxon>
        <taxon>Pterygota</taxon>
        <taxon>Neoptera</taxon>
        <taxon>Endopterygota</taxon>
        <taxon>Lepidoptera</taxon>
        <taxon>Glossata</taxon>
        <taxon>Ditrysia</taxon>
        <taxon>Papilionoidea</taxon>
        <taxon>Pieridae</taxon>
        <taxon>Pierinae</taxon>
        <taxon>Pieris</taxon>
    </lineage>
</organism>
<evidence type="ECO:0000256" key="7">
    <source>
        <dbReference type="ARBA" id="ARBA00036320"/>
    </source>
</evidence>
<comment type="catalytic activity">
    <reaction evidence="7">
        <text>Preferential cleavage: Arg-|-Xaa, Lys-|-Xaa.</text>
        <dbReference type="EC" id="3.4.21.4"/>
    </reaction>
</comment>
<dbReference type="PROSITE" id="PS50240">
    <property type="entry name" value="TRYPSIN_DOM"/>
    <property type="match status" value="1"/>
</dbReference>
<dbReference type="Gene3D" id="2.40.10.10">
    <property type="entry name" value="Trypsin-like serine proteases"/>
    <property type="match status" value="1"/>
</dbReference>
<evidence type="ECO:0000256" key="9">
    <source>
        <dbReference type="RuleBase" id="RU363034"/>
    </source>
</evidence>
<evidence type="ECO:0000256" key="6">
    <source>
        <dbReference type="ARBA" id="ARBA00023157"/>
    </source>
</evidence>
<keyword evidence="4 9" id="KW-0378">Hydrolase</keyword>
<accession>A0A821QVU5</accession>
<dbReference type="EMBL" id="CAJOBZ010000010">
    <property type="protein sequence ID" value="CAF4829401.1"/>
    <property type="molecule type" value="Genomic_DNA"/>
</dbReference>
<evidence type="ECO:0000256" key="2">
    <source>
        <dbReference type="ARBA" id="ARBA00022525"/>
    </source>
</evidence>
<keyword evidence="13" id="KW-1185">Reference proteome</keyword>
<dbReference type="AlphaFoldDB" id="A0A821QVU5"/>
<dbReference type="InterPro" id="IPR018114">
    <property type="entry name" value="TRYPSIN_HIS"/>
</dbReference>